<name>A0A498JUE2_MALDO</name>
<organism evidence="1 2">
    <name type="scientific">Malus domestica</name>
    <name type="common">Apple</name>
    <name type="synonym">Pyrus malus</name>
    <dbReference type="NCBI Taxonomy" id="3750"/>
    <lineage>
        <taxon>Eukaryota</taxon>
        <taxon>Viridiplantae</taxon>
        <taxon>Streptophyta</taxon>
        <taxon>Embryophyta</taxon>
        <taxon>Tracheophyta</taxon>
        <taxon>Spermatophyta</taxon>
        <taxon>Magnoliopsida</taxon>
        <taxon>eudicotyledons</taxon>
        <taxon>Gunneridae</taxon>
        <taxon>Pentapetalae</taxon>
        <taxon>rosids</taxon>
        <taxon>fabids</taxon>
        <taxon>Rosales</taxon>
        <taxon>Rosaceae</taxon>
        <taxon>Amygdaloideae</taxon>
        <taxon>Maleae</taxon>
        <taxon>Malus</taxon>
    </lineage>
</organism>
<evidence type="ECO:0000313" key="1">
    <source>
        <dbReference type="EMBL" id="RXH98547.1"/>
    </source>
</evidence>
<proteinExistence type="predicted"/>
<dbReference type="EMBL" id="RDQH01000331">
    <property type="protein sequence ID" value="RXH98547.1"/>
    <property type="molecule type" value="Genomic_DNA"/>
</dbReference>
<dbReference type="Proteomes" id="UP000290289">
    <property type="component" value="Chromosome 5"/>
</dbReference>
<gene>
    <name evidence="1" type="ORF">DVH24_010872</name>
</gene>
<dbReference type="AlphaFoldDB" id="A0A498JUE2"/>
<protein>
    <submittedName>
        <fullName evidence="1">Uncharacterized protein</fullName>
    </submittedName>
</protein>
<accession>A0A498JUE2</accession>
<evidence type="ECO:0000313" key="2">
    <source>
        <dbReference type="Proteomes" id="UP000290289"/>
    </source>
</evidence>
<reference evidence="1 2" key="1">
    <citation type="submission" date="2018-10" db="EMBL/GenBank/DDBJ databases">
        <title>A high-quality apple genome assembly.</title>
        <authorList>
            <person name="Hu J."/>
        </authorList>
    </citation>
    <scope>NUCLEOTIDE SEQUENCE [LARGE SCALE GENOMIC DNA]</scope>
    <source>
        <strain evidence="2">cv. HFTH1</strain>
        <tissue evidence="1">Young leaf</tissue>
    </source>
</reference>
<comment type="caution">
    <text evidence="1">The sequence shown here is derived from an EMBL/GenBank/DDBJ whole genome shotgun (WGS) entry which is preliminary data.</text>
</comment>
<sequence length="101" mass="11345">MKLGVNRTNGHVSSISSWETKANRAPGPFTLDWDPHQLKIKKGEESKLRYNFSIVSNENEDSLTCTALDLDQDSEWVLNSLGRLGNRDFEIAHAKISIAET</sequence>
<keyword evidence="2" id="KW-1185">Reference proteome</keyword>